<evidence type="ECO:0000313" key="2">
    <source>
        <dbReference type="Proteomes" id="UP000224634"/>
    </source>
</evidence>
<name>A0A2B7Y795_POLH7</name>
<sequence length="115" mass="12988">MASIAGSEKTLYSIVYRIDIKAQDRLKKVASPEMANDVSPLKTLEEATRKNNKNGIRCPENQHVYFVEYKQGKEFGGGLLLEWEIDEDEVRIEVAINGKRALPIVLARKGREGKI</sequence>
<protein>
    <submittedName>
        <fullName evidence="1">Uncharacterized protein</fullName>
    </submittedName>
</protein>
<evidence type="ECO:0000313" key="1">
    <source>
        <dbReference type="EMBL" id="PGH16477.1"/>
    </source>
</evidence>
<organism evidence="1 2">
    <name type="scientific">Polytolypa hystricis (strain UAMH7299)</name>
    <dbReference type="NCBI Taxonomy" id="1447883"/>
    <lineage>
        <taxon>Eukaryota</taxon>
        <taxon>Fungi</taxon>
        <taxon>Dikarya</taxon>
        <taxon>Ascomycota</taxon>
        <taxon>Pezizomycotina</taxon>
        <taxon>Eurotiomycetes</taxon>
        <taxon>Eurotiomycetidae</taxon>
        <taxon>Onygenales</taxon>
        <taxon>Onygenales incertae sedis</taxon>
        <taxon>Polytolypa</taxon>
    </lineage>
</organism>
<keyword evidence="2" id="KW-1185">Reference proteome</keyword>
<accession>A0A2B7Y795</accession>
<proteinExistence type="predicted"/>
<dbReference type="Proteomes" id="UP000224634">
    <property type="component" value="Unassembled WGS sequence"/>
</dbReference>
<reference evidence="1 2" key="1">
    <citation type="submission" date="2017-10" db="EMBL/GenBank/DDBJ databases">
        <title>Comparative genomics in systemic dimorphic fungi from Ajellomycetaceae.</title>
        <authorList>
            <person name="Munoz J.F."/>
            <person name="Mcewen J.G."/>
            <person name="Clay O.K."/>
            <person name="Cuomo C.A."/>
        </authorList>
    </citation>
    <scope>NUCLEOTIDE SEQUENCE [LARGE SCALE GENOMIC DNA]</scope>
    <source>
        <strain evidence="1 2">UAMH7299</strain>
    </source>
</reference>
<dbReference type="AlphaFoldDB" id="A0A2B7Y795"/>
<dbReference type="EMBL" id="PDNA01000073">
    <property type="protein sequence ID" value="PGH16477.1"/>
    <property type="molecule type" value="Genomic_DNA"/>
</dbReference>
<gene>
    <name evidence="1" type="ORF">AJ80_05161</name>
</gene>
<comment type="caution">
    <text evidence="1">The sequence shown here is derived from an EMBL/GenBank/DDBJ whole genome shotgun (WGS) entry which is preliminary data.</text>
</comment>